<dbReference type="SUPFAM" id="SSF64288">
    <property type="entry name" value="Chorismate lyase-like"/>
    <property type="match status" value="1"/>
</dbReference>
<dbReference type="Pfam" id="PF00392">
    <property type="entry name" value="GntR"/>
    <property type="match status" value="1"/>
</dbReference>
<dbReference type="InterPro" id="IPR036390">
    <property type="entry name" value="WH_DNA-bd_sf"/>
</dbReference>
<dbReference type="GO" id="GO:0003677">
    <property type="term" value="F:DNA binding"/>
    <property type="evidence" value="ECO:0007669"/>
    <property type="project" value="UniProtKB-KW"/>
</dbReference>
<feature type="domain" description="HTH gntR-type" evidence="4">
    <location>
        <begin position="9"/>
        <end position="77"/>
    </location>
</feature>
<dbReference type="InterPro" id="IPR028978">
    <property type="entry name" value="Chorismate_lyase_/UTRA_dom_sf"/>
</dbReference>
<dbReference type="AlphaFoldDB" id="A0A1H6X9M7"/>
<proteinExistence type="predicted"/>
<dbReference type="EMBL" id="FNZI01000002">
    <property type="protein sequence ID" value="SEJ23307.1"/>
    <property type="molecule type" value="Genomic_DNA"/>
</dbReference>
<dbReference type="RefSeq" id="WP_042214019.1">
    <property type="nucleotide sequence ID" value="NZ_BBLU01000005.1"/>
</dbReference>
<dbReference type="PRINTS" id="PR00035">
    <property type="entry name" value="HTHGNTR"/>
</dbReference>
<dbReference type="Proteomes" id="UP000183315">
    <property type="component" value="Unassembled WGS sequence"/>
</dbReference>
<reference evidence="6" key="1">
    <citation type="submission" date="2016-10" db="EMBL/GenBank/DDBJ databases">
        <authorList>
            <person name="Varghese N."/>
        </authorList>
    </citation>
    <scope>NUCLEOTIDE SEQUENCE [LARGE SCALE GENOMIC DNA]</scope>
    <source>
        <strain evidence="6">DSM 24868</strain>
    </source>
</reference>
<sequence length="238" mass="25905">MPVDRSLPIPLHVQVEELLLSDLDAGTWQPGERLPAEPVLAARFGVNRLTVREAIASLRRTGRVVARQGSGTFVATPPLRIDLDAAGRPAGDAARTAMATFREPVLDVRRTRLTGEARTELGVDEGLEIETLALLSDAPVMHTVYSIASAATADEARAQLDGPWLPDRFEALVGTSLRSAWRAFDAVPARRHEAALLDVEPGSPILRRSGVNVDADGVARTFHVRAYRSDRLRIVLRD</sequence>
<dbReference type="SMART" id="SM00866">
    <property type="entry name" value="UTRA"/>
    <property type="match status" value="1"/>
</dbReference>
<dbReference type="InterPro" id="IPR050679">
    <property type="entry name" value="Bact_HTH_transcr_reg"/>
</dbReference>
<dbReference type="PANTHER" id="PTHR44846">
    <property type="entry name" value="MANNOSYL-D-GLYCERATE TRANSPORT/METABOLISM SYSTEM REPRESSOR MNGR-RELATED"/>
    <property type="match status" value="1"/>
</dbReference>
<dbReference type="SUPFAM" id="SSF46785">
    <property type="entry name" value="Winged helix' DNA-binding domain"/>
    <property type="match status" value="1"/>
</dbReference>
<dbReference type="Pfam" id="PF07702">
    <property type="entry name" value="UTRA"/>
    <property type="match status" value="1"/>
</dbReference>
<dbReference type="Gene3D" id="3.40.1410.10">
    <property type="entry name" value="Chorismate lyase-like"/>
    <property type="match status" value="1"/>
</dbReference>
<dbReference type="InterPro" id="IPR011663">
    <property type="entry name" value="UTRA"/>
</dbReference>
<dbReference type="Gene3D" id="1.10.10.10">
    <property type="entry name" value="Winged helix-like DNA-binding domain superfamily/Winged helix DNA-binding domain"/>
    <property type="match status" value="1"/>
</dbReference>
<evidence type="ECO:0000256" key="3">
    <source>
        <dbReference type="ARBA" id="ARBA00023163"/>
    </source>
</evidence>
<evidence type="ECO:0000256" key="1">
    <source>
        <dbReference type="ARBA" id="ARBA00023015"/>
    </source>
</evidence>
<evidence type="ECO:0000313" key="6">
    <source>
        <dbReference type="Proteomes" id="UP000183315"/>
    </source>
</evidence>
<dbReference type="SMART" id="SM00345">
    <property type="entry name" value="HTH_GNTR"/>
    <property type="match status" value="1"/>
</dbReference>
<dbReference type="GO" id="GO:0003700">
    <property type="term" value="F:DNA-binding transcription factor activity"/>
    <property type="evidence" value="ECO:0007669"/>
    <property type="project" value="InterPro"/>
</dbReference>
<organism evidence="5 6">
    <name type="scientific">Demequina mangrovi</name>
    <dbReference type="NCBI Taxonomy" id="1043493"/>
    <lineage>
        <taxon>Bacteria</taxon>
        <taxon>Bacillati</taxon>
        <taxon>Actinomycetota</taxon>
        <taxon>Actinomycetes</taxon>
        <taxon>Micrococcales</taxon>
        <taxon>Demequinaceae</taxon>
        <taxon>Demequina</taxon>
    </lineage>
</organism>
<accession>A0A1H6X9M7</accession>
<keyword evidence="2" id="KW-0238">DNA-binding</keyword>
<dbReference type="InterPro" id="IPR036388">
    <property type="entry name" value="WH-like_DNA-bd_sf"/>
</dbReference>
<dbReference type="InterPro" id="IPR000524">
    <property type="entry name" value="Tscrpt_reg_HTH_GntR"/>
</dbReference>
<evidence type="ECO:0000256" key="2">
    <source>
        <dbReference type="ARBA" id="ARBA00023125"/>
    </source>
</evidence>
<protein>
    <submittedName>
        <fullName evidence="5">Transcriptional regulator, GntR family</fullName>
    </submittedName>
</protein>
<gene>
    <name evidence="5" type="ORF">SAMN05421637_1256</name>
</gene>
<dbReference type="PANTHER" id="PTHR44846:SF17">
    <property type="entry name" value="GNTR-FAMILY TRANSCRIPTIONAL REGULATOR"/>
    <property type="match status" value="1"/>
</dbReference>
<evidence type="ECO:0000259" key="4">
    <source>
        <dbReference type="PROSITE" id="PS50949"/>
    </source>
</evidence>
<dbReference type="eggNOG" id="COG2188">
    <property type="taxonomic scope" value="Bacteria"/>
</dbReference>
<dbReference type="GO" id="GO:0045892">
    <property type="term" value="P:negative regulation of DNA-templated transcription"/>
    <property type="evidence" value="ECO:0007669"/>
    <property type="project" value="TreeGrafter"/>
</dbReference>
<name>A0A1H6X9M7_9MICO</name>
<dbReference type="STRING" id="1043493.SAMN05421637_1256"/>
<keyword evidence="6" id="KW-1185">Reference proteome</keyword>
<dbReference type="CDD" id="cd07377">
    <property type="entry name" value="WHTH_GntR"/>
    <property type="match status" value="1"/>
</dbReference>
<evidence type="ECO:0000313" key="5">
    <source>
        <dbReference type="EMBL" id="SEJ23307.1"/>
    </source>
</evidence>
<keyword evidence="1" id="KW-0805">Transcription regulation</keyword>
<keyword evidence="3" id="KW-0804">Transcription</keyword>
<dbReference type="PROSITE" id="PS50949">
    <property type="entry name" value="HTH_GNTR"/>
    <property type="match status" value="1"/>
</dbReference>